<evidence type="ECO:0000313" key="1">
    <source>
        <dbReference type="EMBL" id="NGM48316.1"/>
    </source>
</evidence>
<dbReference type="InterPro" id="IPR043746">
    <property type="entry name" value="DUF5691"/>
</dbReference>
<sequence length="473" mass="50604">MTLELEDHLARIRGAWMSGRGAADYAPAAWRDAVGQGVGSEAALVALAGQALQVLFRPAAPPLTPRALLPTLSSPTPPEATRARIRRILATRRTEEGGAAPLVRFLAARGYVMHPADWLPRATDDWTPAVYSPWVAWAASEAKASLSSLTADNWDDWPWAERRVALIALRRAEPAAARALIAAKAGGEAAERRLKVLEILEERLSSDDASVLGGFAGDRSERVQALIRRLLARLGQGEGDVSSAQELAAMMELGRVGLIKRRNQLKLRPLKTQAQESRRINLLGQVTLADLARALAVDEKALLESMPVGEPWVLNSFMTMVEETASPAAWRALFDLALQEADAPVEMVALLARRASPEERRVALPIVLAREGVSSFRSSLAVAGDLLGETGRGALASSPGYKELLALVAASLSEDNRIAAQPLSVGLANLGLLLDRIAAQAVIDACVAAGLSAADPRLDPLHLNIALEPERQT</sequence>
<dbReference type="EMBL" id="JAAKGT010000001">
    <property type="protein sequence ID" value="NGM48316.1"/>
    <property type="molecule type" value="Genomic_DNA"/>
</dbReference>
<dbReference type="Pfam" id="PF18944">
    <property type="entry name" value="DUF5691"/>
    <property type="match status" value="1"/>
</dbReference>
<dbReference type="AlphaFoldDB" id="A0A6G4QRP1"/>
<organism evidence="1">
    <name type="scientific">Caulobacter sp. 602-2</name>
    <dbReference type="NCBI Taxonomy" id="2710887"/>
    <lineage>
        <taxon>Bacteria</taxon>
        <taxon>Pseudomonadati</taxon>
        <taxon>Pseudomonadota</taxon>
        <taxon>Alphaproteobacteria</taxon>
        <taxon>Caulobacterales</taxon>
        <taxon>Caulobacteraceae</taxon>
        <taxon>Caulobacter</taxon>
    </lineage>
</organism>
<name>A0A6G4QRP1_9CAUL</name>
<comment type="caution">
    <text evidence="1">The sequence shown here is derived from an EMBL/GenBank/DDBJ whole genome shotgun (WGS) entry which is preliminary data.</text>
</comment>
<proteinExistence type="predicted"/>
<gene>
    <name evidence="1" type="ORF">G5B46_01720</name>
</gene>
<dbReference type="RefSeq" id="WP_165255516.1">
    <property type="nucleotide sequence ID" value="NZ_JAAKGT010000001.1"/>
</dbReference>
<reference evidence="1" key="1">
    <citation type="submission" date="2020-02" db="EMBL/GenBank/DDBJ databases">
        <authorList>
            <person name="Gao J."/>
            <person name="Sun J."/>
        </authorList>
    </citation>
    <scope>NUCLEOTIDE SEQUENCE</scope>
    <source>
        <strain evidence="1">602-2</strain>
    </source>
</reference>
<protein>
    <submittedName>
        <fullName evidence="1">Uncharacterized protein</fullName>
    </submittedName>
</protein>
<accession>A0A6G4QRP1</accession>